<dbReference type="PANTHER" id="PTHR47490">
    <property type="entry name" value="PROTEIN BLISTER"/>
    <property type="match status" value="1"/>
</dbReference>
<feature type="compositionally biased region" description="Polar residues" evidence="2">
    <location>
        <begin position="1"/>
        <end position="11"/>
    </location>
</feature>
<feature type="coiled-coil region" evidence="1">
    <location>
        <begin position="630"/>
        <end position="685"/>
    </location>
</feature>
<evidence type="ECO:0000256" key="2">
    <source>
        <dbReference type="SAM" id="MobiDB-lite"/>
    </source>
</evidence>
<feature type="region of interest" description="Disordered" evidence="2">
    <location>
        <begin position="218"/>
        <end position="238"/>
    </location>
</feature>
<proteinExistence type="predicted"/>
<dbReference type="GO" id="GO:0040008">
    <property type="term" value="P:regulation of growth"/>
    <property type="evidence" value="ECO:0007669"/>
    <property type="project" value="InterPro"/>
</dbReference>
<feature type="coiled-coil region" evidence="1">
    <location>
        <begin position="435"/>
        <end position="546"/>
    </location>
</feature>
<feature type="region of interest" description="Disordered" evidence="2">
    <location>
        <begin position="1"/>
        <end position="50"/>
    </location>
</feature>
<dbReference type="InterPro" id="IPR044194">
    <property type="entry name" value="BLISTER"/>
</dbReference>
<name>A0AAD3XW81_NEPGR</name>
<evidence type="ECO:0000313" key="4">
    <source>
        <dbReference type="Proteomes" id="UP001279734"/>
    </source>
</evidence>
<dbReference type="Proteomes" id="UP001279734">
    <property type="component" value="Unassembled WGS sequence"/>
</dbReference>
<dbReference type="EMBL" id="BSYO01000021">
    <property type="protein sequence ID" value="GMH19783.1"/>
    <property type="molecule type" value="Genomic_DNA"/>
</dbReference>
<feature type="region of interest" description="Disordered" evidence="2">
    <location>
        <begin position="319"/>
        <end position="339"/>
    </location>
</feature>
<evidence type="ECO:0000256" key="1">
    <source>
        <dbReference type="SAM" id="Coils"/>
    </source>
</evidence>
<protein>
    <submittedName>
        <fullName evidence="3">Uncharacterized protein</fullName>
    </submittedName>
</protein>
<feature type="compositionally biased region" description="Basic and acidic residues" evidence="2">
    <location>
        <begin position="12"/>
        <end position="37"/>
    </location>
</feature>
<comment type="caution">
    <text evidence="3">The sequence shown here is derived from an EMBL/GenBank/DDBJ whole genome shotgun (WGS) entry which is preliminary data.</text>
</comment>
<feature type="coiled-coil region" evidence="1">
    <location>
        <begin position="379"/>
        <end position="406"/>
    </location>
</feature>
<dbReference type="AlphaFoldDB" id="A0AAD3XW81"/>
<organism evidence="3 4">
    <name type="scientific">Nepenthes gracilis</name>
    <name type="common">Slender pitcher plant</name>
    <dbReference type="NCBI Taxonomy" id="150966"/>
    <lineage>
        <taxon>Eukaryota</taxon>
        <taxon>Viridiplantae</taxon>
        <taxon>Streptophyta</taxon>
        <taxon>Embryophyta</taxon>
        <taxon>Tracheophyta</taxon>
        <taxon>Spermatophyta</taxon>
        <taxon>Magnoliopsida</taxon>
        <taxon>eudicotyledons</taxon>
        <taxon>Gunneridae</taxon>
        <taxon>Pentapetalae</taxon>
        <taxon>Caryophyllales</taxon>
        <taxon>Nepenthaceae</taxon>
        <taxon>Nepenthes</taxon>
    </lineage>
</organism>
<dbReference type="PANTHER" id="PTHR47490:SF2">
    <property type="entry name" value="PROTEIN BLISTER"/>
    <property type="match status" value="1"/>
</dbReference>
<accession>A0AAD3XW81</accession>
<reference evidence="3" key="1">
    <citation type="submission" date="2023-05" db="EMBL/GenBank/DDBJ databases">
        <title>Nepenthes gracilis genome sequencing.</title>
        <authorList>
            <person name="Fukushima K."/>
        </authorList>
    </citation>
    <scope>NUCLEOTIDE SEQUENCE</scope>
    <source>
        <strain evidence="3">SING2019-196</strain>
    </source>
</reference>
<keyword evidence="1" id="KW-0175">Coiled coil</keyword>
<sequence length="763" mass="83880">MASAQVLSNSSRKQEHLEAGKRRLEEFRKKKAADLAKKSAATGHPRAADSIASEKQALENGLAQACDAATGPSGEVVDNAEETQVKDQEHKRDDVSKLITQKYANYGQQPEKKIGYFGSHIGEGKYLDGSLSDESNANCMDLSQDDSNSYNSSYFGMESAQSNRVTGFPEMSIATNSSQGDSIENLCHEISGSILSENQTESILPDTDFRLSTSDLEQRVHGSVESNNHLSEAKGRSLSSSAADLPSYLSEPVHASETPSTGFIFNVRGPSSHSPLQLAAPEMHPRRSRPSFLDSLDIARDSSMPGFSLYEPRKSESIEVPSNDVAASSLSKKPGQENGTLEPAVKLATSNVHGSFAENAFWGHNIYENSIERKPELHLQKKDEDFAALEQHIEELTQERFSLQRALDGSKALAESLAAENSSLTESYNQQASVIYQLKSEMEMLQEEIKAQLGELESMKIQYANAQLECNAADERARLLASEVIGLEEKALRLRSNELKLEKELEKSNAELNSCKKKLSILEKERQDLQLTIDALQEEKKLLQSKLRKASPRGISADKKDASTSTEDLGVEVATLIYRDSATSISSTSNPEGHDATDFCSSDGDAFLENRPLGFEVSSMIIPPDQMQLIQNIISLISELTAEKADLRQALVTEISTSSKLKDINKELSQKLEVQTQRLELLTAQSMVNENMPARQPIDSRIVQDNVPYADEGDEVVERVLGWIMKLFPANGRKLELSTVFGSNFTLALSTGKVFGPKSCSRK</sequence>
<keyword evidence="4" id="KW-1185">Reference proteome</keyword>
<gene>
    <name evidence="3" type="ORF">Nepgr_021624</name>
</gene>
<evidence type="ECO:0000313" key="3">
    <source>
        <dbReference type="EMBL" id="GMH19783.1"/>
    </source>
</evidence>